<gene>
    <name evidence="1" type="ORF">CLV47_104116</name>
</gene>
<sequence length="282" mass="29738">MKLFGNHDKQTIEVRVDPAHVQAGGTVTATVRVTGPPDDKARGVAARLVSKHRWSSKSTDEDGDTTINVHNDIGVVAESTLIPAGQPVVEGDYSTVFVVPPDACRTVNGALGWAVQGVISHRLRSTTAECALQVNSNAKGHPEITARAPELVGGPAFHVEVSARDMLAGAKICGTVIVEASKAVTYKSLDVDLRLVRGDGQNVIAKGAQYSVFVRHGSVHFAEQLSMPAGTAKAFPFELGVPADAVATLRSLHTVLTWYVVATGTTGALHADHQVHLALDVH</sequence>
<dbReference type="RefSeq" id="WP_106348305.1">
    <property type="nucleotide sequence ID" value="NZ_PVUE01000004.1"/>
</dbReference>
<organism evidence="1 2">
    <name type="scientific">Antricoccus suffuscus</name>
    <dbReference type="NCBI Taxonomy" id="1629062"/>
    <lineage>
        <taxon>Bacteria</taxon>
        <taxon>Bacillati</taxon>
        <taxon>Actinomycetota</taxon>
        <taxon>Actinomycetes</taxon>
        <taxon>Geodermatophilales</taxon>
        <taxon>Antricoccaceae</taxon>
        <taxon>Antricoccus</taxon>
    </lineage>
</organism>
<evidence type="ECO:0000313" key="2">
    <source>
        <dbReference type="Proteomes" id="UP000237752"/>
    </source>
</evidence>
<dbReference type="OrthoDB" id="4703397at2"/>
<name>A0A2T1A2D0_9ACTN</name>
<proteinExistence type="predicted"/>
<keyword evidence="2" id="KW-1185">Reference proteome</keyword>
<evidence type="ECO:0000313" key="1">
    <source>
        <dbReference type="EMBL" id="PRZ42770.1"/>
    </source>
</evidence>
<accession>A0A2T1A2D0</accession>
<protein>
    <recommendedName>
        <fullName evidence="3">Arrestin-like N-terminal domain-containing protein</fullName>
    </recommendedName>
</protein>
<dbReference type="AlphaFoldDB" id="A0A2T1A2D0"/>
<reference evidence="1 2" key="1">
    <citation type="submission" date="2018-03" db="EMBL/GenBank/DDBJ databases">
        <title>Genomic Encyclopedia of Archaeal and Bacterial Type Strains, Phase II (KMG-II): from individual species to whole genera.</title>
        <authorList>
            <person name="Goeker M."/>
        </authorList>
    </citation>
    <scope>NUCLEOTIDE SEQUENCE [LARGE SCALE GENOMIC DNA]</scope>
    <source>
        <strain evidence="1 2">DSM 100065</strain>
    </source>
</reference>
<dbReference type="EMBL" id="PVUE01000004">
    <property type="protein sequence ID" value="PRZ42770.1"/>
    <property type="molecule type" value="Genomic_DNA"/>
</dbReference>
<evidence type="ECO:0008006" key="3">
    <source>
        <dbReference type="Google" id="ProtNLM"/>
    </source>
</evidence>
<comment type="caution">
    <text evidence="1">The sequence shown here is derived from an EMBL/GenBank/DDBJ whole genome shotgun (WGS) entry which is preliminary data.</text>
</comment>
<dbReference type="Proteomes" id="UP000237752">
    <property type="component" value="Unassembled WGS sequence"/>
</dbReference>